<name>A0A6G1QH12_CHAAH</name>
<protein>
    <submittedName>
        <fullName evidence="1">Uncharacterized protein</fullName>
    </submittedName>
</protein>
<proteinExistence type="predicted"/>
<evidence type="ECO:0000313" key="2">
    <source>
        <dbReference type="Proteomes" id="UP000503349"/>
    </source>
</evidence>
<evidence type="ECO:0000313" key="1">
    <source>
        <dbReference type="EMBL" id="KAF3701757.1"/>
    </source>
</evidence>
<reference evidence="2" key="2">
    <citation type="submission" date="2019-02" db="EMBL/GenBank/DDBJ databases">
        <title>Opniocepnalus argus Var Kimnra genome.</title>
        <authorList>
            <person name="Zhou C."/>
            <person name="Xiao S."/>
        </authorList>
    </citation>
    <scope>NUCLEOTIDE SEQUENCE [LARGE SCALE GENOMIC DNA]</scope>
</reference>
<dbReference type="Proteomes" id="UP000503349">
    <property type="component" value="Chromosome 17"/>
</dbReference>
<organism evidence="1 2">
    <name type="scientific">Channa argus</name>
    <name type="common">Northern snakehead</name>
    <name type="synonym">Ophicephalus argus</name>
    <dbReference type="NCBI Taxonomy" id="215402"/>
    <lineage>
        <taxon>Eukaryota</taxon>
        <taxon>Metazoa</taxon>
        <taxon>Chordata</taxon>
        <taxon>Craniata</taxon>
        <taxon>Vertebrata</taxon>
        <taxon>Euteleostomi</taxon>
        <taxon>Actinopterygii</taxon>
        <taxon>Neopterygii</taxon>
        <taxon>Teleostei</taxon>
        <taxon>Neoteleostei</taxon>
        <taxon>Acanthomorphata</taxon>
        <taxon>Anabantaria</taxon>
        <taxon>Anabantiformes</taxon>
        <taxon>Channoidei</taxon>
        <taxon>Channidae</taxon>
        <taxon>Channa</taxon>
    </lineage>
</organism>
<reference evidence="1 2" key="1">
    <citation type="submission" date="2019-02" db="EMBL/GenBank/DDBJ databases">
        <title>Opniocepnalus argus genome.</title>
        <authorList>
            <person name="Zhou C."/>
            <person name="Xiao S."/>
        </authorList>
    </citation>
    <scope>NUCLEOTIDE SEQUENCE [LARGE SCALE GENOMIC DNA]</scope>
    <source>
        <strain evidence="1">OARG1902GOOAL</strain>
        <tissue evidence="1">Muscle</tissue>
    </source>
</reference>
<dbReference type="EMBL" id="CM015728">
    <property type="protein sequence ID" value="KAF3701757.1"/>
    <property type="molecule type" value="Genomic_DNA"/>
</dbReference>
<gene>
    <name evidence="1" type="ORF">EXN66_Car017445</name>
</gene>
<sequence length="88" mass="9677">MCRGGGRKDRKDRRRVVCGELEETWMEGGGGVCVCVKGLSFLPGCMLLSLALSSPIKPATPQQYGPINYRHAAINAERRGEERRGKNT</sequence>
<dbReference type="AlphaFoldDB" id="A0A6G1QH12"/>
<keyword evidence="2" id="KW-1185">Reference proteome</keyword>
<accession>A0A6G1QH12</accession>